<protein>
    <recommendedName>
        <fullName evidence="4">DUF2490 domain-containing protein</fullName>
    </recommendedName>
</protein>
<reference evidence="2 3" key="1">
    <citation type="submission" date="2011-07" db="EMBL/GenBank/DDBJ databases">
        <title>The complete genome of chromosome of Emticicia oligotrophica DSM 17448.</title>
        <authorList>
            <consortium name="US DOE Joint Genome Institute (JGI-PGF)"/>
            <person name="Lucas S."/>
            <person name="Han J."/>
            <person name="Lapidus A."/>
            <person name="Bruce D."/>
            <person name="Goodwin L."/>
            <person name="Pitluck S."/>
            <person name="Peters L."/>
            <person name="Kyrpides N."/>
            <person name="Mavromatis K."/>
            <person name="Ivanova N."/>
            <person name="Ovchinnikova G."/>
            <person name="Teshima H."/>
            <person name="Detter J.C."/>
            <person name="Tapia R."/>
            <person name="Han C."/>
            <person name="Land M."/>
            <person name="Hauser L."/>
            <person name="Markowitz V."/>
            <person name="Cheng J.-F."/>
            <person name="Hugenholtz P."/>
            <person name="Woyke T."/>
            <person name="Wu D."/>
            <person name="Tindall B."/>
            <person name="Pomrenke H."/>
            <person name="Brambilla E."/>
            <person name="Klenk H.-P."/>
            <person name="Eisen J.A."/>
        </authorList>
    </citation>
    <scope>NUCLEOTIDE SEQUENCE [LARGE SCALE GENOMIC DNA]</scope>
    <source>
        <strain evidence="2 3">DSM 17448</strain>
    </source>
</reference>
<evidence type="ECO:0000313" key="3">
    <source>
        <dbReference type="Proteomes" id="UP000002875"/>
    </source>
</evidence>
<accession>A0ABN4AM70</accession>
<feature type="chain" id="PRO_5046572313" description="DUF2490 domain-containing protein" evidence="1">
    <location>
        <begin position="23"/>
        <end position="257"/>
    </location>
</feature>
<evidence type="ECO:0000256" key="1">
    <source>
        <dbReference type="SAM" id="SignalP"/>
    </source>
</evidence>
<gene>
    <name evidence="2" type="ordered locus">Emtol_2276</name>
</gene>
<keyword evidence="1" id="KW-0732">Signal</keyword>
<feature type="signal peptide" evidence="1">
    <location>
        <begin position="1"/>
        <end position="22"/>
    </location>
</feature>
<proteinExistence type="predicted"/>
<sequence length="257" mass="29216">MKHLNTIIYSLLLVFSFQITLAQSTDSTKNITNFSGNVGITTNGFSIIPSFSLNSPAVTTQLSWRKKRFSFDPDIRLKPDITKGGMIFWLRYRIVDNKKFGLRLGVHPAFNLIRKQITENGVNKEITQFLRFAAFELVPSYQISKKLGVSATYLQGHGLQKDGPHFTNVLFLNSAITNLGLSENLRLNFFPSVFFLQTDGYRGNYFTLTTVLAHKKLPFSLSSSINQTIKANLPGNKDFMWNVGLNYNFNKYYKKAN</sequence>
<evidence type="ECO:0000313" key="2">
    <source>
        <dbReference type="EMBL" id="AFK03414.1"/>
    </source>
</evidence>
<dbReference type="RefSeq" id="WP_015029111.1">
    <property type="nucleotide sequence ID" value="NC_018748.1"/>
</dbReference>
<keyword evidence="3" id="KW-1185">Reference proteome</keyword>
<dbReference type="Proteomes" id="UP000002875">
    <property type="component" value="Chromosome"/>
</dbReference>
<name>A0ABN4AM70_EMTOG</name>
<evidence type="ECO:0008006" key="4">
    <source>
        <dbReference type="Google" id="ProtNLM"/>
    </source>
</evidence>
<dbReference type="EMBL" id="CP002961">
    <property type="protein sequence ID" value="AFK03414.1"/>
    <property type="molecule type" value="Genomic_DNA"/>
</dbReference>
<organism evidence="2 3">
    <name type="scientific">Emticicia oligotrophica (strain DSM 17448 / CIP 109782 / MTCC 6937 / GPTSA100-15)</name>
    <dbReference type="NCBI Taxonomy" id="929562"/>
    <lineage>
        <taxon>Bacteria</taxon>
        <taxon>Pseudomonadati</taxon>
        <taxon>Bacteroidota</taxon>
        <taxon>Cytophagia</taxon>
        <taxon>Cytophagales</taxon>
        <taxon>Leadbetterellaceae</taxon>
        <taxon>Emticicia</taxon>
    </lineage>
</organism>